<name>A0A0L0NKE1_TOLOC</name>
<gene>
    <name evidence="1" type="ORF">TOPH_00812</name>
</gene>
<organism evidence="1 2">
    <name type="scientific">Tolypocladium ophioglossoides (strain CBS 100239)</name>
    <name type="common">Snaketongue truffleclub</name>
    <name type="synonym">Elaphocordyceps ophioglossoides</name>
    <dbReference type="NCBI Taxonomy" id="1163406"/>
    <lineage>
        <taxon>Eukaryota</taxon>
        <taxon>Fungi</taxon>
        <taxon>Dikarya</taxon>
        <taxon>Ascomycota</taxon>
        <taxon>Pezizomycotina</taxon>
        <taxon>Sordariomycetes</taxon>
        <taxon>Hypocreomycetidae</taxon>
        <taxon>Hypocreales</taxon>
        <taxon>Ophiocordycipitaceae</taxon>
        <taxon>Tolypocladium</taxon>
    </lineage>
</organism>
<keyword evidence="2" id="KW-1185">Reference proteome</keyword>
<dbReference type="AlphaFoldDB" id="A0A0L0NKE1"/>
<evidence type="ECO:0000313" key="2">
    <source>
        <dbReference type="Proteomes" id="UP000036947"/>
    </source>
</evidence>
<sequence length="143" mass="16190">MPRNALRSSVSRFTSTSWRYDESEMVLDMEESYDPCRSFHHRLNQQDNGDLGLRRRGVIADDGRGCGRACTEIVRRDHAPEGGFWRACSGSHTLKQIASTYWKAKGTGRDKDAWTAKGVLALHRLVLPTVQCRRHLDSEDAGQ</sequence>
<evidence type="ECO:0000313" key="1">
    <source>
        <dbReference type="EMBL" id="KND94586.1"/>
    </source>
</evidence>
<dbReference type="Proteomes" id="UP000036947">
    <property type="component" value="Unassembled WGS sequence"/>
</dbReference>
<dbReference type="OrthoDB" id="419598at2759"/>
<comment type="caution">
    <text evidence="1">The sequence shown here is derived from an EMBL/GenBank/DDBJ whole genome shotgun (WGS) entry which is preliminary data.</text>
</comment>
<accession>A0A0L0NKE1</accession>
<proteinExistence type="predicted"/>
<protein>
    <submittedName>
        <fullName evidence="1">Uncharacterized protein</fullName>
    </submittedName>
</protein>
<dbReference type="EMBL" id="LFRF01000002">
    <property type="protein sequence ID" value="KND94586.1"/>
    <property type="molecule type" value="Genomic_DNA"/>
</dbReference>
<reference evidence="1 2" key="1">
    <citation type="journal article" date="2015" name="BMC Genomics">
        <title>The genome of the truffle-parasite Tolypocladium ophioglossoides and the evolution of antifungal peptaibiotics.</title>
        <authorList>
            <person name="Quandt C.A."/>
            <person name="Bushley K.E."/>
            <person name="Spatafora J.W."/>
        </authorList>
    </citation>
    <scope>NUCLEOTIDE SEQUENCE [LARGE SCALE GENOMIC DNA]</scope>
    <source>
        <strain evidence="1 2">CBS 100239</strain>
    </source>
</reference>